<dbReference type="PANTHER" id="PTHR14136">
    <property type="entry name" value="BTB_POZ DOMAIN-CONTAINING PROTEIN KCTD9"/>
    <property type="match status" value="1"/>
</dbReference>
<dbReference type="SUPFAM" id="SSF141571">
    <property type="entry name" value="Pentapeptide repeat-like"/>
    <property type="match status" value="1"/>
</dbReference>
<feature type="transmembrane region" description="Helical" evidence="1">
    <location>
        <begin position="56"/>
        <end position="81"/>
    </location>
</feature>
<dbReference type="Pfam" id="PF13576">
    <property type="entry name" value="Pentapeptide_3"/>
    <property type="match status" value="1"/>
</dbReference>
<accession>A0ABZ2XX66</accession>
<dbReference type="PANTHER" id="PTHR14136:SF17">
    <property type="entry name" value="BTB_POZ DOMAIN-CONTAINING PROTEIN KCTD9"/>
    <property type="match status" value="1"/>
</dbReference>
<feature type="transmembrane region" description="Helical" evidence="1">
    <location>
        <begin position="101"/>
        <end position="123"/>
    </location>
</feature>
<dbReference type="InterPro" id="IPR051082">
    <property type="entry name" value="Pentapeptide-BTB/POZ_domain"/>
</dbReference>
<keyword evidence="3" id="KW-1185">Reference proteome</keyword>
<dbReference type="InterPro" id="IPR001646">
    <property type="entry name" value="5peptide_repeat"/>
</dbReference>
<keyword evidence="1" id="KW-1133">Transmembrane helix</keyword>
<sequence>MTELPIEPELFWGLVWAVDLFLSVFLIFGAFPSGTHHIAQLERFQKRLNLDQVNPGLFLIGILLWGAIFGLLFIGLVGLIWDLLWSQWSQDPKAIWNWRFALAKLTALTAVLGAIVAFPKTLIRLGLTQKQTEIAQASLFNEKINATSDGLHARRQVWKGRQTRWEDDVASRNFALSRLRSLAEEQPNAARQISRLLNIYVRELSKECSPVLFPTSNNSKELDDLSKSVCVSRSDMETAVQVLGTLKRIEEVDPKSVEIDLQKVNLQKFYLTGSNLTGANLSDTQMQWADLSSVDFSGALLYEAQMQQADLFGAVLQNAFLFKASMQGSNLFGAQIHGADLTQARLQGVNFSWAQMDEGTDFRNAILRGASFRDVDCSKVNLSQSQIDSVFYDGSVKLANHLKRKEGWDLVLSAEKFRDQKNAWQKSIGFDPNDPST</sequence>
<evidence type="ECO:0000313" key="2">
    <source>
        <dbReference type="EMBL" id="WZK90701.1"/>
    </source>
</evidence>
<reference evidence="2 3" key="1">
    <citation type="submission" date="2023-04" db="EMBL/GenBank/DDBJ databases">
        <title>Complete genome sequence of Alisedimentitalea scapharcae.</title>
        <authorList>
            <person name="Rong J.-C."/>
            <person name="Yi M.-L."/>
            <person name="Zhao Q."/>
        </authorList>
    </citation>
    <scope>NUCLEOTIDE SEQUENCE [LARGE SCALE GENOMIC DNA]</scope>
    <source>
        <strain evidence="2 3">KCTC 42119</strain>
    </source>
</reference>
<protein>
    <submittedName>
        <fullName evidence="2">Pentapeptide repeat-containing protein</fullName>
    </submittedName>
</protein>
<keyword evidence="1" id="KW-0812">Transmembrane</keyword>
<proteinExistence type="predicted"/>
<evidence type="ECO:0000256" key="1">
    <source>
        <dbReference type="SAM" id="Phobius"/>
    </source>
</evidence>
<feature type="transmembrane region" description="Helical" evidence="1">
    <location>
        <begin position="12"/>
        <end position="35"/>
    </location>
</feature>
<name>A0ABZ2XX66_9RHOB</name>
<dbReference type="Proteomes" id="UP001623232">
    <property type="component" value="Chromosome"/>
</dbReference>
<organism evidence="2 3">
    <name type="scientific">Aliisedimentitalea scapharcae</name>
    <dbReference type="NCBI Taxonomy" id="1524259"/>
    <lineage>
        <taxon>Bacteria</taxon>
        <taxon>Pseudomonadati</taxon>
        <taxon>Pseudomonadota</taxon>
        <taxon>Alphaproteobacteria</taxon>
        <taxon>Rhodobacterales</taxon>
        <taxon>Roseobacteraceae</taxon>
        <taxon>Aliisedimentitalea</taxon>
    </lineage>
</organism>
<dbReference type="Pfam" id="PF00805">
    <property type="entry name" value="Pentapeptide"/>
    <property type="match status" value="1"/>
</dbReference>
<gene>
    <name evidence="2" type="ORF">QEZ52_09185</name>
</gene>
<dbReference type="EMBL" id="CP123584">
    <property type="protein sequence ID" value="WZK90701.1"/>
    <property type="molecule type" value="Genomic_DNA"/>
</dbReference>
<evidence type="ECO:0000313" key="3">
    <source>
        <dbReference type="Proteomes" id="UP001623232"/>
    </source>
</evidence>
<keyword evidence="1" id="KW-0472">Membrane</keyword>
<dbReference type="Gene3D" id="2.160.20.80">
    <property type="entry name" value="E3 ubiquitin-protein ligase SopA"/>
    <property type="match status" value="1"/>
</dbReference>
<dbReference type="RefSeq" id="WP_406649685.1">
    <property type="nucleotide sequence ID" value="NZ_CP123584.1"/>
</dbReference>